<gene>
    <name evidence="2" type="ORF">F4V43_00020</name>
</gene>
<sequence>MLDTLNAQIGSSALIWLFLAAFIIHDFEEIIFMEGWTQKHGAWLISRLPAPAARIAGRYGRLTGSRFAVPVLFEFIAFVPITFAAAERQHYAFFLGINAVMFIHVFTHLGHAILLRRYTPGVVTAVLIALPYSAYLFYRLTDEGLVSWKEIWMSLPYGAILIPLVGFGYLAGKYLAPAREA</sequence>
<proteinExistence type="predicted"/>
<comment type="caution">
    <text evidence="2">The sequence shown here is derived from an EMBL/GenBank/DDBJ whole genome shotgun (WGS) entry which is preliminary data.</text>
</comment>
<feature type="transmembrane region" description="Helical" evidence="1">
    <location>
        <begin position="92"/>
        <end position="114"/>
    </location>
</feature>
<feature type="transmembrane region" description="Helical" evidence="1">
    <location>
        <begin position="121"/>
        <end position="138"/>
    </location>
</feature>
<dbReference type="RefSeq" id="WP_150456188.1">
    <property type="nucleotide sequence ID" value="NZ_VYKK01000001.1"/>
</dbReference>
<keyword evidence="1" id="KW-1133">Transmembrane helix</keyword>
<feature type="transmembrane region" description="Helical" evidence="1">
    <location>
        <begin position="158"/>
        <end position="176"/>
    </location>
</feature>
<keyword evidence="1" id="KW-0472">Membrane</keyword>
<feature type="transmembrane region" description="Helical" evidence="1">
    <location>
        <begin position="6"/>
        <end position="24"/>
    </location>
</feature>
<evidence type="ECO:0000256" key="1">
    <source>
        <dbReference type="SAM" id="Phobius"/>
    </source>
</evidence>
<evidence type="ECO:0000313" key="3">
    <source>
        <dbReference type="Proteomes" id="UP000367750"/>
    </source>
</evidence>
<name>A0A5J5GLM5_9BACL</name>
<dbReference type="OrthoDB" id="5195477at2"/>
<organism evidence="2 3">
    <name type="scientific">Paenibacillus spiritus</name>
    <dbReference type="NCBI Taxonomy" id="2496557"/>
    <lineage>
        <taxon>Bacteria</taxon>
        <taxon>Bacillati</taxon>
        <taxon>Bacillota</taxon>
        <taxon>Bacilli</taxon>
        <taxon>Bacillales</taxon>
        <taxon>Paenibacillaceae</taxon>
        <taxon>Paenibacillus</taxon>
    </lineage>
</organism>
<dbReference type="Pfam" id="PF13787">
    <property type="entry name" value="HXXEE"/>
    <property type="match status" value="1"/>
</dbReference>
<dbReference type="InterPro" id="IPR025671">
    <property type="entry name" value="HXXEE"/>
</dbReference>
<protein>
    <submittedName>
        <fullName evidence="2">HXXEE domain-containing protein</fullName>
    </submittedName>
</protein>
<reference evidence="2 3" key="1">
    <citation type="submission" date="2019-09" db="EMBL/GenBank/DDBJ databases">
        <title>Bacillus ochoae sp. nov., Paenibacillus whitsoniae sp. nov., Paenibacillus spiritus sp. nov. Isolated from the Mars Exploration Rover during spacecraft assembly.</title>
        <authorList>
            <person name="Seuylemezian A."/>
            <person name="Vaishampayan P."/>
        </authorList>
    </citation>
    <scope>NUCLEOTIDE SEQUENCE [LARGE SCALE GENOMIC DNA]</scope>
    <source>
        <strain evidence="2 3">MER_111</strain>
    </source>
</reference>
<accession>A0A5J5GLM5</accession>
<feature type="transmembrane region" description="Helical" evidence="1">
    <location>
        <begin position="67"/>
        <end position="86"/>
    </location>
</feature>
<dbReference type="Proteomes" id="UP000367750">
    <property type="component" value="Unassembled WGS sequence"/>
</dbReference>
<keyword evidence="1" id="KW-0812">Transmembrane</keyword>
<evidence type="ECO:0000313" key="2">
    <source>
        <dbReference type="EMBL" id="KAA9008558.1"/>
    </source>
</evidence>
<dbReference type="EMBL" id="VYKK01000001">
    <property type="protein sequence ID" value="KAA9008558.1"/>
    <property type="molecule type" value="Genomic_DNA"/>
</dbReference>
<dbReference type="AlphaFoldDB" id="A0A5J5GLM5"/>
<keyword evidence="3" id="KW-1185">Reference proteome</keyword>